<name>A0A336NG94_BARGR</name>
<dbReference type="AlphaFoldDB" id="A0A336NG94"/>
<reference evidence="1 2" key="1">
    <citation type="submission" date="2018-06" db="EMBL/GenBank/DDBJ databases">
        <authorList>
            <consortium name="Pathogen Informatics"/>
            <person name="Doyle S."/>
        </authorList>
    </citation>
    <scope>NUCLEOTIDE SEQUENCE [LARGE SCALE GENOMIC DNA]</scope>
    <source>
        <strain evidence="1 2">NCTC12860</strain>
    </source>
</reference>
<evidence type="ECO:0000313" key="1">
    <source>
        <dbReference type="EMBL" id="SSZ40690.1"/>
    </source>
</evidence>
<sequence>MGDVATLQSYYQSFSAGDHLGFDENTQKIHLERALALAKEVVKSKKLSYTLIAKVAKNMSHVEEKTKFLIRAFQRGGASFLEGKK</sequence>
<dbReference type="Proteomes" id="UP000253846">
    <property type="component" value="Unassembled WGS sequence"/>
</dbReference>
<proteinExistence type="predicted"/>
<protein>
    <submittedName>
        <fullName evidence="1">Uncharacterized protein</fullName>
    </submittedName>
</protein>
<organism evidence="1 2">
    <name type="scientific">Bartonella grahamii</name>
    <dbReference type="NCBI Taxonomy" id="33045"/>
    <lineage>
        <taxon>Bacteria</taxon>
        <taxon>Pseudomonadati</taxon>
        <taxon>Pseudomonadota</taxon>
        <taxon>Alphaproteobacteria</taxon>
        <taxon>Hyphomicrobiales</taxon>
        <taxon>Bartonellaceae</taxon>
        <taxon>Bartonella</taxon>
    </lineage>
</organism>
<gene>
    <name evidence="1" type="ORF">NCTC12860_01844</name>
</gene>
<evidence type="ECO:0000313" key="2">
    <source>
        <dbReference type="Proteomes" id="UP000253846"/>
    </source>
</evidence>
<dbReference type="EMBL" id="UFTD01000002">
    <property type="protein sequence ID" value="SSZ40690.1"/>
    <property type="molecule type" value="Genomic_DNA"/>
</dbReference>
<accession>A0A336NG94</accession>